<dbReference type="Proteomes" id="UP000006804">
    <property type="component" value="Chromosome"/>
</dbReference>
<dbReference type="EMBL" id="CP002351">
    <property type="protein sequence ID" value="AEH51263.1"/>
    <property type="molecule type" value="Genomic_DNA"/>
</dbReference>
<organism evidence="1 2">
    <name type="scientific">Pseudothermotoga thermarum DSM 5069</name>
    <dbReference type="NCBI Taxonomy" id="688269"/>
    <lineage>
        <taxon>Bacteria</taxon>
        <taxon>Thermotogati</taxon>
        <taxon>Thermotogota</taxon>
        <taxon>Thermotogae</taxon>
        <taxon>Thermotogales</taxon>
        <taxon>Thermotogaceae</taxon>
        <taxon>Pseudothermotoga</taxon>
    </lineage>
</organism>
<dbReference type="AlphaFoldDB" id="F7YTP1"/>
<dbReference type="RefSeq" id="WP_013932482.1">
    <property type="nucleotide sequence ID" value="NC_015707.1"/>
</dbReference>
<dbReference type="STRING" id="688269.Theth_1191"/>
<evidence type="ECO:0000313" key="1">
    <source>
        <dbReference type="EMBL" id="AEH51263.1"/>
    </source>
</evidence>
<dbReference type="Gene3D" id="1.25.40.10">
    <property type="entry name" value="Tetratricopeptide repeat domain"/>
    <property type="match status" value="1"/>
</dbReference>
<dbReference type="InterPro" id="IPR011990">
    <property type="entry name" value="TPR-like_helical_dom_sf"/>
</dbReference>
<dbReference type="eggNOG" id="COG0457">
    <property type="taxonomic scope" value="Bacteria"/>
</dbReference>
<name>F7YTP1_9THEM</name>
<sequence length="414" mass="48522">MNQQPKRSNQMLREMYNSLKTHLNAKDFQKAYEIATAILNENDPFWTKQVNRYLPWILFNLKLKSQRISLEELHQTVETIVTLSERKNGFVLRSVSILASETLKKADRKKGLQILQSANELLDKINVDELSDKPLESSKYKDKAGKNKVLPSEREKWYQLKTKILLVLKKYDECIQQCRNALKVSNLIDPVWFYYRIACASSYIGKYEEGLEALEKVLLYKDDWYVQKLFFEIYAKMKDFDNALKYGCRTALNSASDSQKLTFYLNFADFLKAHNYKREADLHYYLYLKTLEKMKDGQKNDTNVKRVYGSLTDKNVVKMREQDVRSELAKFWKDNKFRNEKQLEGTVAKVINNGAGFIKSSDSQSYYFKLEDVENAPKSAHELRNKKVKFYPTKSYDKKKGMESWAAVGIVVVE</sequence>
<dbReference type="SUPFAM" id="SSF48452">
    <property type="entry name" value="TPR-like"/>
    <property type="match status" value="1"/>
</dbReference>
<proteinExistence type="predicted"/>
<protein>
    <recommendedName>
        <fullName evidence="3">Tetratricopeptide repeat protein</fullName>
    </recommendedName>
</protein>
<reference evidence="1 2" key="1">
    <citation type="submission" date="2010-11" db="EMBL/GenBank/DDBJ databases">
        <title>The complete genome of Thermotoga thermarum DSM 5069.</title>
        <authorList>
            <consortium name="US DOE Joint Genome Institute (JGI-PGF)"/>
            <person name="Lucas S."/>
            <person name="Copeland A."/>
            <person name="Lapidus A."/>
            <person name="Bruce D."/>
            <person name="Goodwin L."/>
            <person name="Pitluck S."/>
            <person name="Kyrpides N."/>
            <person name="Mavromatis K."/>
            <person name="Ivanova N."/>
            <person name="Zeytun A."/>
            <person name="Brettin T."/>
            <person name="Detter J.C."/>
            <person name="Tapia R."/>
            <person name="Han C."/>
            <person name="Land M."/>
            <person name="Hauser L."/>
            <person name="Markowitz V."/>
            <person name="Cheng J.-F."/>
            <person name="Hugenholtz P."/>
            <person name="Woyke T."/>
            <person name="Wu D."/>
            <person name="Spring S."/>
            <person name="Schroeder M."/>
            <person name="Brambilla E."/>
            <person name="Klenk H.-P."/>
            <person name="Eisen J.A."/>
        </authorList>
    </citation>
    <scope>NUCLEOTIDE SEQUENCE [LARGE SCALE GENOMIC DNA]</scope>
    <source>
        <strain evidence="1 2">DSM 5069</strain>
    </source>
</reference>
<dbReference type="KEGG" id="tta:Theth_1191"/>
<keyword evidence="2" id="KW-1185">Reference proteome</keyword>
<evidence type="ECO:0008006" key="3">
    <source>
        <dbReference type="Google" id="ProtNLM"/>
    </source>
</evidence>
<evidence type="ECO:0000313" key="2">
    <source>
        <dbReference type="Proteomes" id="UP000006804"/>
    </source>
</evidence>
<gene>
    <name evidence="1" type="ORF">Theth_1191</name>
</gene>
<accession>F7YTP1</accession>
<dbReference type="OrthoDB" id="1623656at2"/>
<dbReference type="PATRIC" id="fig|688269.3.peg.1227"/>
<dbReference type="HOGENOM" id="CLU_663693_0_0_0"/>